<sequence>MRRNLRLNWRALALLGALLLSVEPRAGLSFVVTTMSSQDTNSTQTNSSNNNSNNNNQYSSNSSIQSDHSHNSTLSLLRREYSIEHNQSISAEFNMRTLNNTNQLTAINTTTIATPSSSSSSSSSSRSSSITTEATVADADRLGFIFSSAPREHLAILSRTERSIRHQHQHLHHQQLQQRRQQQQQSQADAATNINSNSNSNSNFIGSKSKRLNNSRNNLHINSSNNNNPNNSNSNSNIFNNNPSNLDRNERSTISHLAGPSRKIQLYMKNRILQILPDGTVNGTQDEQSEYTILQRSTVDVGRIKIQSVATCLYLCMDACGAAYASKEFDDNCVFNENMELHNYNTYSSTYNSNARRVFYLALTGQGAPRRTQIPATRTLGKLSTYTNAITETVPQQRVEQLIAKNFGANRVKHGVRQLCDTGKPLIELIDAVHFKPRPKCSSSSGSGSSRSSSSSSSSSSNSSSSSSSSNVPVPAYSASSLISISNGSQSDSGHISSSINSSSSNNNNNNSSSSNSSNLSSNIIQHKKKKKLRKCRPHEQEHTHNCQRRIAPSRGPKAQACKDLRDEAARTGAPPPNCGKKSGSPAAKRKAAAVAASGGGAKGAMQRPRAGGAAGKRKAPKVGAKQRLNGPKRQRAGNASKRNNTRKLQRLLELSSTTTRTTTTTSTTMASSLATPGYSNGNSWESSSPLPALALSETSDRVERNVRMSQASVEEPQSEDDAGEEDDELPELDSQEEPENSYENATLEGQARGSAVDDSVYYDQLDFLQLLLLQLLIMLCVERSAAL</sequence>
<feature type="compositionally biased region" description="Low complexity" evidence="3">
    <location>
        <begin position="580"/>
        <end position="597"/>
    </location>
</feature>
<dbReference type="PRINTS" id="PR00263">
    <property type="entry name" value="HBGFFGF"/>
</dbReference>
<dbReference type="PANTHER" id="PTHR11486">
    <property type="entry name" value="FIBROBLAST GROWTH FACTOR"/>
    <property type="match status" value="1"/>
</dbReference>
<dbReference type="CDD" id="cd23311">
    <property type="entry name" value="beta-trefoil_FGF_Bnl-like"/>
    <property type="match status" value="1"/>
</dbReference>
<evidence type="ECO:0000256" key="2">
    <source>
        <dbReference type="RuleBase" id="RU049442"/>
    </source>
</evidence>
<dbReference type="AlphaFoldDB" id="A0A6J1MJ02"/>
<comment type="similarity">
    <text evidence="1 2">Belongs to the heparin-binding growth factors family.</text>
</comment>
<dbReference type="InterPro" id="IPR008996">
    <property type="entry name" value="IL1/FGF"/>
</dbReference>
<protein>
    <recommendedName>
        <fullName evidence="2">Fibroblast growth factor</fullName>
        <shortName evidence="2">FGF</shortName>
    </recommendedName>
</protein>
<dbReference type="GO" id="GO:0008083">
    <property type="term" value="F:growth factor activity"/>
    <property type="evidence" value="ECO:0007669"/>
    <property type="project" value="InterPro"/>
</dbReference>
<evidence type="ECO:0000256" key="3">
    <source>
        <dbReference type="SAM" id="MobiDB-lite"/>
    </source>
</evidence>
<dbReference type="KEGG" id="dhe:111604994"/>
<dbReference type="SUPFAM" id="SSF50353">
    <property type="entry name" value="Cytokine"/>
    <property type="match status" value="1"/>
</dbReference>
<evidence type="ECO:0000313" key="5">
    <source>
        <dbReference type="RefSeq" id="XP_023179080.2"/>
    </source>
</evidence>
<dbReference type="CTD" id="42356"/>
<evidence type="ECO:0000256" key="1">
    <source>
        <dbReference type="ARBA" id="ARBA00007936"/>
    </source>
</evidence>
<dbReference type="Proteomes" id="UP000504633">
    <property type="component" value="Unplaced"/>
</dbReference>
<dbReference type="Gene3D" id="2.80.10.50">
    <property type="match status" value="1"/>
</dbReference>
<name>A0A6J1MJ02_DROHY</name>
<feature type="compositionally biased region" description="Low complexity" evidence="3">
    <location>
        <begin position="687"/>
        <end position="697"/>
    </location>
</feature>
<keyword evidence="4" id="KW-1185">Reference proteome</keyword>
<feature type="compositionally biased region" description="Low complexity" evidence="3">
    <location>
        <begin position="655"/>
        <end position="676"/>
    </location>
</feature>
<feature type="compositionally biased region" description="Low complexity" evidence="3">
    <location>
        <begin position="442"/>
        <end position="525"/>
    </location>
</feature>
<feature type="chain" id="PRO_5027164322" description="Fibroblast growth factor" evidence="2">
    <location>
        <begin position="30"/>
        <end position="788"/>
    </location>
</feature>
<feature type="region of interest" description="Disordered" evidence="3">
    <location>
        <begin position="38"/>
        <end position="71"/>
    </location>
</feature>
<keyword evidence="2" id="KW-0732">Signal</keyword>
<organism evidence="4 5">
    <name type="scientific">Drosophila hydei</name>
    <name type="common">Fruit fly</name>
    <dbReference type="NCBI Taxonomy" id="7224"/>
    <lineage>
        <taxon>Eukaryota</taxon>
        <taxon>Metazoa</taxon>
        <taxon>Ecdysozoa</taxon>
        <taxon>Arthropoda</taxon>
        <taxon>Hexapoda</taxon>
        <taxon>Insecta</taxon>
        <taxon>Pterygota</taxon>
        <taxon>Neoptera</taxon>
        <taxon>Endopterygota</taxon>
        <taxon>Diptera</taxon>
        <taxon>Brachycera</taxon>
        <taxon>Muscomorpha</taxon>
        <taxon>Ephydroidea</taxon>
        <taxon>Drosophilidae</taxon>
        <taxon>Drosophila</taxon>
    </lineage>
</organism>
<feature type="compositionally biased region" description="Acidic residues" evidence="3">
    <location>
        <begin position="717"/>
        <end position="741"/>
    </location>
</feature>
<feature type="region of interest" description="Disordered" evidence="3">
    <location>
        <begin position="111"/>
        <end position="133"/>
    </location>
</feature>
<feature type="compositionally biased region" description="Low complexity" evidence="3">
    <location>
        <begin position="214"/>
        <end position="245"/>
    </location>
</feature>
<gene>
    <name evidence="5" type="primary">LOC111604994</name>
</gene>
<feature type="compositionally biased region" description="Low complexity" evidence="3">
    <location>
        <begin position="193"/>
        <end position="207"/>
    </location>
</feature>
<accession>A0A6J1MJ02</accession>
<dbReference type="OrthoDB" id="5987799at2759"/>
<feature type="compositionally biased region" description="Low complexity" evidence="3">
    <location>
        <begin position="116"/>
        <end position="129"/>
    </location>
</feature>
<feature type="compositionally biased region" description="Low complexity" evidence="3">
    <location>
        <begin position="174"/>
        <end position="185"/>
    </location>
</feature>
<dbReference type="GeneID" id="111604994"/>
<proteinExistence type="inferred from homology"/>
<feature type="compositionally biased region" description="Basic residues" evidence="3">
    <location>
        <begin position="526"/>
        <end position="537"/>
    </location>
</feature>
<dbReference type="Pfam" id="PF00167">
    <property type="entry name" value="FGF"/>
    <property type="match status" value="1"/>
</dbReference>
<feature type="compositionally biased region" description="Low complexity" evidence="3">
    <location>
        <begin position="38"/>
        <end position="66"/>
    </location>
</feature>
<reference evidence="5" key="1">
    <citation type="submission" date="2025-08" db="UniProtKB">
        <authorList>
            <consortium name="RefSeq"/>
        </authorList>
    </citation>
    <scope>IDENTIFICATION</scope>
    <source>
        <strain evidence="5">15085-1641.00</strain>
        <tissue evidence="5">Whole body</tissue>
    </source>
</reference>
<dbReference type="PRINTS" id="PR00262">
    <property type="entry name" value="IL1HBGF"/>
</dbReference>
<feature type="region of interest" description="Disordered" evidence="3">
    <location>
        <begin position="164"/>
        <end position="250"/>
    </location>
</feature>
<dbReference type="RefSeq" id="XP_023179080.2">
    <property type="nucleotide sequence ID" value="XM_023323312.2"/>
</dbReference>
<feature type="signal peptide" evidence="2">
    <location>
        <begin position="1"/>
        <end position="29"/>
    </location>
</feature>
<dbReference type="InterPro" id="IPR002209">
    <property type="entry name" value="Fibroblast_GF_fam"/>
</dbReference>
<dbReference type="SMART" id="SM00442">
    <property type="entry name" value="FGF"/>
    <property type="match status" value="1"/>
</dbReference>
<feature type="compositionally biased region" description="Basic and acidic residues" evidence="3">
    <location>
        <begin position="561"/>
        <end position="570"/>
    </location>
</feature>
<evidence type="ECO:0000313" key="4">
    <source>
        <dbReference type="Proteomes" id="UP000504633"/>
    </source>
</evidence>
<feature type="region of interest" description="Disordered" evidence="3">
    <location>
        <begin position="437"/>
        <end position="751"/>
    </location>
</feature>